<keyword evidence="5" id="KW-1185">Reference proteome</keyword>
<dbReference type="InterPro" id="IPR036052">
    <property type="entry name" value="TrpB-like_PALP_sf"/>
</dbReference>
<proteinExistence type="predicted"/>
<dbReference type="InterPro" id="IPR001926">
    <property type="entry name" value="TrpB-like_PALP"/>
</dbReference>
<dbReference type="CDD" id="cd01561">
    <property type="entry name" value="CBS_like"/>
    <property type="match status" value="1"/>
</dbReference>
<dbReference type="EMBL" id="CP063189">
    <property type="protein sequence ID" value="WCZ31528.1"/>
    <property type="molecule type" value="Genomic_DNA"/>
</dbReference>
<gene>
    <name evidence="4" type="primary">sbnA</name>
    <name evidence="4" type="ORF">CMASS_00285</name>
</gene>
<dbReference type="Gene3D" id="3.40.50.1100">
    <property type="match status" value="2"/>
</dbReference>
<evidence type="ECO:0000313" key="4">
    <source>
        <dbReference type="EMBL" id="WCZ31528.1"/>
    </source>
</evidence>
<reference evidence="4 5" key="1">
    <citation type="submission" date="2020-10" db="EMBL/GenBank/DDBJ databases">
        <title>Complete genome sequence of Corynebacterium massiliense DSM 45435, type strain of Corynebacterium massiliense.</title>
        <authorList>
            <person name="Busche T."/>
            <person name="Kalinowski J."/>
            <person name="Ruckert C."/>
        </authorList>
    </citation>
    <scope>NUCLEOTIDE SEQUENCE [LARGE SCALE GENOMIC DNA]</scope>
    <source>
        <strain evidence="4 5">DSM 45435</strain>
    </source>
</reference>
<dbReference type="RefSeq" id="WP_022863146.1">
    <property type="nucleotide sequence ID" value="NZ_ATVG01000007.1"/>
</dbReference>
<organism evidence="4 5">
    <name type="scientific">Corynebacterium massiliense DSM 45435</name>
    <dbReference type="NCBI Taxonomy" id="1121364"/>
    <lineage>
        <taxon>Bacteria</taxon>
        <taxon>Bacillati</taxon>
        <taxon>Actinomycetota</taxon>
        <taxon>Actinomycetes</taxon>
        <taxon>Mycobacteriales</taxon>
        <taxon>Corynebacteriaceae</taxon>
        <taxon>Corynebacterium</taxon>
    </lineage>
</organism>
<protein>
    <submittedName>
        <fullName evidence="4">Siderophore biosynthesis protein SbnA</fullName>
    </submittedName>
</protein>
<evidence type="ECO:0000256" key="2">
    <source>
        <dbReference type="ARBA" id="ARBA00022898"/>
    </source>
</evidence>
<name>A0ABY7U6Y6_9CORY</name>
<dbReference type="InterPro" id="IPR050214">
    <property type="entry name" value="Cys_Synth/Cystath_Beta-Synth"/>
</dbReference>
<sequence>MSGFLSLTGNTPLLRLERLCPRRDVEIWVKLEQFNPGGSAKDRTAEGLVERAIATGQVSTGQGETPALVESSSGNLGMALARQALLRGWQFHCVVDPRVNTATLATIKALGATVHMVEEPDPSTGDWLAARKKKVAQLLEEIPNAVNLDQYSNTAAFDAHANGTMTEIVRDMGVPDELYVAVSTTGTIGGCMQHLHDIGADTRVVGVDAEGSVLFGGERGERYLPGFGAGVVPPLSENLHPDRVDRIPDVQSIVGARVLAKKEGILPGASAGAVIAAILRQVPDLPSGTRVAAVLHDAGQNYLDTIYNDDWVRETLGVDINEEVARSGWV</sequence>
<feature type="domain" description="Tryptophan synthase beta chain-like PALP" evidence="3">
    <location>
        <begin position="8"/>
        <end position="296"/>
    </location>
</feature>
<dbReference type="PANTHER" id="PTHR10314">
    <property type="entry name" value="CYSTATHIONINE BETA-SYNTHASE"/>
    <property type="match status" value="1"/>
</dbReference>
<comment type="cofactor">
    <cofactor evidence="1">
        <name>pyridoxal 5'-phosphate</name>
        <dbReference type="ChEBI" id="CHEBI:597326"/>
    </cofactor>
</comment>
<dbReference type="Pfam" id="PF00291">
    <property type="entry name" value="PALP"/>
    <property type="match status" value="1"/>
</dbReference>
<accession>A0ABY7U6Y6</accession>
<evidence type="ECO:0000259" key="3">
    <source>
        <dbReference type="Pfam" id="PF00291"/>
    </source>
</evidence>
<dbReference type="SUPFAM" id="SSF53686">
    <property type="entry name" value="Tryptophan synthase beta subunit-like PLP-dependent enzymes"/>
    <property type="match status" value="1"/>
</dbReference>
<dbReference type="PROSITE" id="PS00901">
    <property type="entry name" value="CYS_SYNTHASE"/>
    <property type="match status" value="1"/>
</dbReference>
<dbReference type="InterPro" id="IPR001216">
    <property type="entry name" value="P-phosphate_BS"/>
</dbReference>
<dbReference type="Proteomes" id="UP001220064">
    <property type="component" value="Chromosome"/>
</dbReference>
<evidence type="ECO:0000313" key="5">
    <source>
        <dbReference type="Proteomes" id="UP001220064"/>
    </source>
</evidence>
<evidence type="ECO:0000256" key="1">
    <source>
        <dbReference type="ARBA" id="ARBA00001933"/>
    </source>
</evidence>
<keyword evidence="2" id="KW-0663">Pyridoxal phosphate</keyword>